<evidence type="ECO:0000313" key="2">
    <source>
        <dbReference type="EMBL" id="KAL2770345.1"/>
    </source>
</evidence>
<dbReference type="Proteomes" id="UP001610411">
    <property type="component" value="Unassembled WGS sequence"/>
</dbReference>
<sequence>QNLALLLLLLRLSLLSMKTMRMKTFMMIHFHLMNSATHRCYSVTTGESKSMSSAWCHQGGEPGLPHRDI</sequence>
<dbReference type="EMBL" id="JBFSEQ010000008">
    <property type="protein sequence ID" value="KAL2770344.1"/>
    <property type="molecule type" value="Genomic_DNA"/>
</dbReference>
<keyword evidence="1" id="KW-0732">Signal</keyword>
<organism evidence="2 3">
    <name type="scientific">Daubentonia madagascariensis</name>
    <name type="common">Aye-aye</name>
    <name type="synonym">Sciurus madagascariensis</name>
    <dbReference type="NCBI Taxonomy" id="31869"/>
    <lineage>
        <taxon>Eukaryota</taxon>
        <taxon>Metazoa</taxon>
        <taxon>Chordata</taxon>
        <taxon>Craniata</taxon>
        <taxon>Vertebrata</taxon>
        <taxon>Euteleostomi</taxon>
        <taxon>Mammalia</taxon>
        <taxon>Eutheria</taxon>
        <taxon>Euarchontoglires</taxon>
        <taxon>Primates</taxon>
        <taxon>Strepsirrhini</taxon>
        <taxon>Chiromyiformes</taxon>
        <taxon>Daubentoniidae</taxon>
        <taxon>Daubentonia</taxon>
    </lineage>
</organism>
<evidence type="ECO:0000313" key="3">
    <source>
        <dbReference type="Proteomes" id="UP001610411"/>
    </source>
</evidence>
<feature type="signal peptide" evidence="1">
    <location>
        <begin position="1"/>
        <end position="21"/>
    </location>
</feature>
<comment type="caution">
    <text evidence="2">The sequence shown here is derived from an EMBL/GenBank/DDBJ whole genome shotgun (WGS) entry which is preliminary data.</text>
</comment>
<feature type="non-terminal residue" evidence="2">
    <location>
        <position position="1"/>
    </location>
</feature>
<dbReference type="AlphaFoldDB" id="A0ABD2DU63"/>
<evidence type="ECO:0000256" key="1">
    <source>
        <dbReference type="SAM" id="SignalP"/>
    </source>
</evidence>
<dbReference type="EMBL" id="JBFSEQ010000008">
    <property type="protein sequence ID" value="KAL2770345.1"/>
    <property type="molecule type" value="Genomic_DNA"/>
</dbReference>
<keyword evidence="3" id="KW-1185">Reference proteome</keyword>
<accession>A0ABD2DU63</accession>
<proteinExistence type="predicted"/>
<name>A0ABD2DU63_DAUMA</name>
<feature type="chain" id="PRO_5044723771" evidence="1">
    <location>
        <begin position="22"/>
        <end position="69"/>
    </location>
</feature>
<gene>
    <name evidence="2" type="ORF">WCI35_023153</name>
</gene>
<protein>
    <submittedName>
        <fullName evidence="2">Uncharacterized protein</fullName>
    </submittedName>
</protein>
<reference evidence="2 3" key="1">
    <citation type="journal article" date="2024" name="G3 (Bethesda)">
        <title>A hybrid genome assembly of the endangered aye-aye (Daubentonia madagascariensis).</title>
        <authorList>
            <person name="Versoza C.J."/>
            <person name="Pfeifer S.P."/>
        </authorList>
    </citation>
    <scope>NUCLEOTIDE SEQUENCE [LARGE SCALE GENOMIC DNA]</scope>
    <source>
        <strain evidence="2">6821</strain>
    </source>
</reference>